<proteinExistence type="predicted"/>
<protein>
    <recommendedName>
        <fullName evidence="1">Malic enzyme NAD-binding domain-containing protein</fullName>
    </recommendedName>
</protein>
<dbReference type="Pfam" id="PF03949">
    <property type="entry name" value="Malic_M"/>
    <property type="match status" value="1"/>
</dbReference>
<feature type="domain" description="Malic enzyme NAD-binding" evidence="1">
    <location>
        <begin position="1"/>
        <end position="34"/>
    </location>
</feature>
<evidence type="ECO:0000259" key="1">
    <source>
        <dbReference type="Pfam" id="PF03949"/>
    </source>
</evidence>
<keyword evidence="3" id="KW-1185">Reference proteome</keyword>
<name>A0ABV0SHX1_9TELE</name>
<organism evidence="2 3">
    <name type="scientific">Xenoophorus captivus</name>
    <dbReference type="NCBI Taxonomy" id="1517983"/>
    <lineage>
        <taxon>Eukaryota</taxon>
        <taxon>Metazoa</taxon>
        <taxon>Chordata</taxon>
        <taxon>Craniata</taxon>
        <taxon>Vertebrata</taxon>
        <taxon>Euteleostomi</taxon>
        <taxon>Actinopterygii</taxon>
        <taxon>Neopterygii</taxon>
        <taxon>Teleostei</taxon>
        <taxon>Neoteleostei</taxon>
        <taxon>Acanthomorphata</taxon>
        <taxon>Ovalentaria</taxon>
        <taxon>Atherinomorphae</taxon>
        <taxon>Cyprinodontiformes</taxon>
        <taxon>Goodeidae</taxon>
        <taxon>Xenoophorus</taxon>
    </lineage>
</organism>
<reference evidence="2 3" key="1">
    <citation type="submission" date="2021-06" db="EMBL/GenBank/DDBJ databases">
        <authorList>
            <person name="Palmer J.M."/>
        </authorList>
    </citation>
    <scope>NUCLEOTIDE SEQUENCE [LARGE SCALE GENOMIC DNA]</scope>
    <source>
        <strain evidence="2 3">XC_2019</strain>
        <tissue evidence="2">Muscle</tissue>
    </source>
</reference>
<feature type="non-terminal residue" evidence="2">
    <location>
        <position position="1"/>
    </location>
</feature>
<evidence type="ECO:0000313" key="2">
    <source>
        <dbReference type="EMBL" id="MEQ2219173.1"/>
    </source>
</evidence>
<dbReference type="Gene3D" id="3.40.50.720">
    <property type="entry name" value="NAD(P)-binding Rossmann-like Domain"/>
    <property type="match status" value="1"/>
</dbReference>
<dbReference type="InterPro" id="IPR012302">
    <property type="entry name" value="Malic_NAD-bd"/>
</dbReference>
<evidence type="ECO:0000313" key="3">
    <source>
        <dbReference type="Proteomes" id="UP001434883"/>
    </source>
</evidence>
<gene>
    <name evidence="2" type="ORF">XENOCAPTIV_013644</name>
</gene>
<dbReference type="EMBL" id="JAHRIN010078459">
    <property type="protein sequence ID" value="MEQ2219173.1"/>
    <property type="molecule type" value="Genomic_DNA"/>
</dbReference>
<dbReference type="Proteomes" id="UP001434883">
    <property type="component" value="Unassembled WGS sequence"/>
</dbReference>
<sequence length="55" mass="5907">AIADMVTEEHLAEGRLYPPLNTIREVSFKIAVKKIHNNLASRTGSDGPEESAGGD</sequence>
<comment type="caution">
    <text evidence="2">The sequence shown here is derived from an EMBL/GenBank/DDBJ whole genome shotgun (WGS) entry which is preliminary data.</text>
</comment>
<accession>A0ABV0SHX1</accession>